<name>A0ABQ5YFG8_9NEIS</name>
<dbReference type="Pfam" id="PF07969">
    <property type="entry name" value="Amidohydro_3"/>
    <property type="match status" value="1"/>
</dbReference>
<evidence type="ECO:0000259" key="4">
    <source>
        <dbReference type="Pfam" id="PF12890"/>
    </source>
</evidence>
<dbReference type="PANTHER" id="PTHR43668">
    <property type="entry name" value="ALLANTOINASE"/>
    <property type="match status" value="1"/>
</dbReference>
<comment type="caution">
    <text evidence="5">The sequence shown here is derived from an EMBL/GenBank/DDBJ whole genome shotgun (WGS) entry which is preliminary data.</text>
</comment>
<evidence type="ECO:0000256" key="2">
    <source>
        <dbReference type="ARBA" id="ARBA00022975"/>
    </source>
</evidence>
<accession>A0ABQ5YFG8</accession>
<dbReference type="SUPFAM" id="SSF51338">
    <property type="entry name" value="Composite domain of metallo-dependent hydrolases"/>
    <property type="match status" value="1"/>
</dbReference>
<dbReference type="EMBL" id="BSOG01000001">
    <property type="protein sequence ID" value="GLR12357.1"/>
    <property type="molecule type" value="Genomic_DNA"/>
</dbReference>
<dbReference type="Gene3D" id="2.30.40.10">
    <property type="entry name" value="Urease, subunit C, domain 1"/>
    <property type="match status" value="1"/>
</dbReference>
<keyword evidence="1" id="KW-0862">Zinc</keyword>
<dbReference type="Pfam" id="PF12890">
    <property type="entry name" value="DHOase"/>
    <property type="match status" value="1"/>
</dbReference>
<organism evidence="5 6">
    <name type="scientific">Chitinimonas prasina</name>
    <dbReference type="NCBI Taxonomy" id="1434937"/>
    <lineage>
        <taxon>Bacteria</taxon>
        <taxon>Pseudomonadati</taxon>
        <taxon>Pseudomonadota</taxon>
        <taxon>Betaproteobacteria</taxon>
        <taxon>Neisseriales</taxon>
        <taxon>Chitinibacteraceae</taxon>
        <taxon>Chitinimonas</taxon>
    </lineage>
</organism>
<feature type="domain" description="Dihydroorotase catalytic" evidence="4">
    <location>
        <begin position="53"/>
        <end position="238"/>
    </location>
</feature>
<evidence type="ECO:0000259" key="3">
    <source>
        <dbReference type="Pfam" id="PF07969"/>
    </source>
</evidence>
<keyword evidence="6" id="KW-1185">Reference proteome</keyword>
<dbReference type="InterPro" id="IPR013108">
    <property type="entry name" value="Amidohydro_3"/>
</dbReference>
<protein>
    <submittedName>
        <fullName evidence="5">Dihydroorotase</fullName>
    </submittedName>
</protein>
<gene>
    <name evidence="5" type="primary">pyrX</name>
    <name evidence="5" type="ORF">GCM10007907_11470</name>
</gene>
<dbReference type="InterPro" id="IPR024403">
    <property type="entry name" value="DHOase_cat"/>
</dbReference>
<dbReference type="Proteomes" id="UP001156706">
    <property type="component" value="Unassembled WGS sequence"/>
</dbReference>
<dbReference type="Gene3D" id="3.20.20.140">
    <property type="entry name" value="Metal-dependent hydrolases"/>
    <property type="match status" value="1"/>
</dbReference>
<dbReference type="CDD" id="cd01317">
    <property type="entry name" value="DHOase_IIa"/>
    <property type="match status" value="1"/>
</dbReference>
<dbReference type="NCBIfam" id="TIGR00857">
    <property type="entry name" value="pyrC_multi"/>
    <property type="match status" value="1"/>
</dbReference>
<evidence type="ECO:0000256" key="1">
    <source>
        <dbReference type="ARBA" id="ARBA00022833"/>
    </source>
</evidence>
<dbReference type="InterPro" id="IPR032466">
    <property type="entry name" value="Metal_Hydrolase"/>
</dbReference>
<dbReference type="SUPFAM" id="SSF51556">
    <property type="entry name" value="Metallo-dependent hydrolases"/>
    <property type="match status" value="1"/>
</dbReference>
<feature type="domain" description="Amidohydrolase 3" evidence="3">
    <location>
        <begin position="251"/>
        <end position="422"/>
    </location>
</feature>
<sequence>MITLIQNGRLLDPASGHETVADLYLADGRIAGIGEAPAGHVADQTLDAAGLTVIPGLIDLAARLGEPGGEHKNKLQSELRAAVAGGVTTLCAMPDTHPALDEPGLVQMLRQRADGLGLAKVLPLGALTRGLAGSELTEFAKLRDAGCVSFSQADAPLADTRVLYRAMQYAATYGITLRLRPQDVRLASGGVAHDGQVATRLGLPAIPSVAETVAISTIVILMKDSGASVHLERVSTREGLEMIAAARNYGLKLTADVSINHVHLADIDIGYFDSNMRLSPPLRGVTDRDAIQHALLDGTISAICSDHSPVGNDDKLLPFGEAKPGASGLELLLPLVLAWAEQKRVPLAQALARITSGPAELLGLEAGRIAVGAPADLCLYDPHATWRVMPETLLSSGKHTPFVGMEMRGRVRHTLVGGRLAYTEPGAA</sequence>
<dbReference type="InterPro" id="IPR050138">
    <property type="entry name" value="DHOase/Allantoinase_Hydrolase"/>
</dbReference>
<evidence type="ECO:0000313" key="5">
    <source>
        <dbReference type="EMBL" id="GLR12357.1"/>
    </source>
</evidence>
<keyword evidence="2" id="KW-0665">Pyrimidine biosynthesis</keyword>
<reference evidence="6" key="1">
    <citation type="journal article" date="2019" name="Int. J. Syst. Evol. Microbiol.">
        <title>The Global Catalogue of Microorganisms (GCM) 10K type strain sequencing project: providing services to taxonomists for standard genome sequencing and annotation.</title>
        <authorList>
            <consortium name="The Broad Institute Genomics Platform"/>
            <consortium name="The Broad Institute Genome Sequencing Center for Infectious Disease"/>
            <person name="Wu L."/>
            <person name="Ma J."/>
        </authorList>
    </citation>
    <scope>NUCLEOTIDE SEQUENCE [LARGE SCALE GENOMIC DNA]</scope>
    <source>
        <strain evidence="6">NBRC 110044</strain>
    </source>
</reference>
<dbReference type="InterPro" id="IPR011059">
    <property type="entry name" value="Metal-dep_hydrolase_composite"/>
</dbReference>
<dbReference type="InterPro" id="IPR004722">
    <property type="entry name" value="DHOase"/>
</dbReference>
<evidence type="ECO:0000313" key="6">
    <source>
        <dbReference type="Proteomes" id="UP001156706"/>
    </source>
</evidence>
<proteinExistence type="predicted"/>
<dbReference type="PANTHER" id="PTHR43668:SF2">
    <property type="entry name" value="ALLANTOINASE"/>
    <property type="match status" value="1"/>
</dbReference>
<dbReference type="NCBIfam" id="NF005791">
    <property type="entry name" value="PRK07627.1"/>
    <property type="match status" value="1"/>
</dbReference>
<dbReference type="RefSeq" id="WP_284195483.1">
    <property type="nucleotide sequence ID" value="NZ_BSOG01000001.1"/>
</dbReference>